<dbReference type="Proteomes" id="UP000186547">
    <property type="component" value="Plasmid pHLAJ5I"/>
</dbReference>
<dbReference type="RefSeq" id="WP_007139923.1">
    <property type="nucleotide sequence ID" value="NZ_AOLZ01000012.1"/>
</dbReference>
<accession>M0LYF6</accession>
<organism evidence="3 4">
    <name type="scientific">Natronobacterium lacisalsi AJ5</name>
    <dbReference type="NCBI Taxonomy" id="358396"/>
    <lineage>
        <taxon>Archaea</taxon>
        <taxon>Methanobacteriati</taxon>
        <taxon>Methanobacteriota</taxon>
        <taxon>Stenosarchaea group</taxon>
        <taxon>Halobacteria</taxon>
        <taxon>Halobacteriales</taxon>
        <taxon>Natrialbaceae</taxon>
        <taxon>Natronobacterium</taxon>
    </lineage>
</organism>
<evidence type="ECO:0000256" key="1">
    <source>
        <dbReference type="SAM" id="MobiDB-lite"/>
    </source>
</evidence>
<dbReference type="EMBL" id="CP019286">
    <property type="protein sequence ID" value="APX00200.1"/>
    <property type="molecule type" value="Genomic_DNA"/>
</dbReference>
<feature type="region of interest" description="Disordered" evidence="1">
    <location>
        <begin position="1"/>
        <end position="32"/>
    </location>
</feature>
<geneLocation type="plasmid" evidence="2">
    <name>pHLAJ5I</name>
</geneLocation>
<evidence type="ECO:0000313" key="3">
    <source>
        <dbReference type="EMBL" id="EMA37384.1"/>
    </source>
</evidence>
<keyword evidence="4" id="KW-1185">Reference proteome</keyword>
<evidence type="ECO:0000313" key="2">
    <source>
        <dbReference type="EMBL" id="APX00200.1"/>
    </source>
</evidence>
<protein>
    <submittedName>
        <fullName evidence="3">Uncharacterized protein</fullName>
    </submittedName>
</protein>
<evidence type="ECO:0000313" key="5">
    <source>
        <dbReference type="Proteomes" id="UP000186547"/>
    </source>
</evidence>
<reference evidence="2" key="3">
    <citation type="submission" date="2017-01" db="EMBL/GenBank/DDBJ databases">
        <authorList>
            <person name="Mah S.A."/>
            <person name="Swanson W.J."/>
            <person name="Moy G.W."/>
            <person name="Vacquier V.D."/>
        </authorList>
    </citation>
    <scope>NUCLEOTIDE SEQUENCE</scope>
    <source>
        <strain evidence="2">AJ5</strain>
        <plasmid evidence="2">pHLAJ5I</plasmid>
    </source>
</reference>
<dbReference type="Proteomes" id="UP000011555">
    <property type="component" value="Unassembled WGS sequence"/>
</dbReference>
<dbReference type="KEGG" id="hlc:CHINAEXTREME20525"/>
<keyword evidence="2" id="KW-0614">Plasmid</keyword>
<reference evidence="2 5" key="1">
    <citation type="journal article" date="2011" name="J. Bacteriol.">
        <title>Genome sequence of Halobiforma lacisalsi AJ5, an extremely halophilic archaeon which harbors a bop gene.</title>
        <authorList>
            <person name="Jiang X."/>
            <person name="Wang S."/>
            <person name="Cheng H."/>
            <person name="Huo Y."/>
            <person name="Zhang X."/>
            <person name="Zhu X."/>
            <person name="Han X."/>
            <person name="Ni P."/>
            <person name="Wu M."/>
        </authorList>
    </citation>
    <scope>NUCLEOTIDE SEQUENCE [LARGE SCALE GENOMIC DNA]</scope>
    <source>
        <strain evidence="2 5">AJ5</strain>
        <plasmid evidence="5">phlaj5i</plasmid>
        <plasmid evidence="2">pHLAJ5I</plasmid>
    </source>
</reference>
<geneLocation type="plasmid" evidence="5">
    <name>phlaj5i</name>
</geneLocation>
<gene>
    <name evidence="3" type="ORF">C445_00806</name>
    <name evidence="2" type="ORF">CHINAEXTREME_20525</name>
</gene>
<proteinExistence type="predicted"/>
<evidence type="ECO:0000313" key="4">
    <source>
        <dbReference type="Proteomes" id="UP000011555"/>
    </source>
</evidence>
<name>M0LYF6_NATLA</name>
<sequence>MIRRKDDRKRDRNGRFAKYDSEKQRDRGKQAHENWFQTQFRRLWWAVKKLIPGRGRNRSGPRK</sequence>
<dbReference type="EMBL" id="AOLZ01000012">
    <property type="protein sequence ID" value="EMA37384.1"/>
    <property type="molecule type" value="Genomic_DNA"/>
</dbReference>
<dbReference type="GeneID" id="30923563"/>
<reference evidence="3 4" key="2">
    <citation type="journal article" date="2014" name="PLoS Genet.">
        <title>Phylogenetically driven sequencing of extremely halophilic archaea reveals strategies for static and dynamic osmo-response.</title>
        <authorList>
            <person name="Becker E.A."/>
            <person name="Seitzer P.M."/>
            <person name="Tritt A."/>
            <person name="Larsen D."/>
            <person name="Krusor M."/>
            <person name="Yao A.I."/>
            <person name="Wu D."/>
            <person name="Madern D."/>
            <person name="Eisen J.A."/>
            <person name="Darling A.E."/>
            <person name="Facciotti M.T."/>
        </authorList>
    </citation>
    <scope>NUCLEOTIDE SEQUENCE [LARGE SCALE GENOMIC DNA]</scope>
    <source>
        <strain evidence="3 4">AJ5</strain>
    </source>
</reference>
<dbReference type="AlphaFoldDB" id="M0LYF6"/>